<dbReference type="AlphaFoldDB" id="A6GKA8"/>
<dbReference type="EMBL" id="ABCS01000188">
    <property type="protein sequence ID" value="EDM73701.1"/>
    <property type="molecule type" value="Genomic_DNA"/>
</dbReference>
<comment type="caution">
    <text evidence="1">The sequence shown here is derived from an EMBL/GenBank/DDBJ whole genome shotgun (WGS) entry which is preliminary data.</text>
</comment>
<gene>
    <name evidence="1" type="ORF">PPSIR1_13770</name>
</gene>
<feature type="non-terminal residue" evidence="1">
    <location>
        <position position="1"/>
    </location>
</feature>
<evidence type="ECO:0000313" key="2">
    <source>
        <dbReference type="Proteomes" id="UP000005801"/>
    </source>
</evidence>
<name>A6GKA8_9BACT</name>
<dbReference type="SUPFAM" id="SSF53901">
    <property type="entry name" value="Thiolase-like"/>
    <property type="match status" value="1"/>
</dbReference>
<dbReference type="Proteomes" id="UP000005801">
    <property type="component" value="Unassembled WGS sequence"/>
</dbReference>
<dbReference type="InterPro" id="IPR016039">
    <property type="entry name" value="Thiolase-like"/>
</dbReference>
<evidence type="ECO:0000313" key="1">
    <source>
        <dbReference type="EMBL" id="EDM73701.1"/>
    </source>
</evidence>
<proteinExistence type="predicted"/>
<evidence type="ECO:0008006" key="3">
    <source>
        <dbReference type="Google" id="ProtNLM"/>
    </source>
</evidence>
<organism evidence="1 2">
    <name type="scientific">Plesiocystis pacifica SIR-1</name>
    <dbReference type="NCBI Taxonomy" id="391625"/>
    <lineage>
        <taxon>Bacteria</taxon>
        <taxon>Pseudomonadati</taxon>
        <taxon>Myxococcota</taxon>
        <taxon>Polyangia</taxon>
        <taxon>Nannocystales</taxon>
        <taxon>Nannocystaceae</taxon>
        <taxon>Plesiocystis</taxon>
    </lineage>
</organism>
<dbReference type="GO" id="GO:0016746">
    <property type="term" value="F:acyltransferase activity"/>
    <property type="evidence" value="ECO:0007669"/>
    <property type="project" value="InterPro"/>
</dbReference>
<accession>A6GKA8</accession>
<reference evidence="1 2" key="1">
    <citation type="submission" date="2007-06" db="EMBL/GenBank/DDBJ databases">
        <authorList>
            <person name="Shimkets L."/>
            <person name="Ferriera S."/>
            <person name="Johnson J."/>
            <person name="Kravitz S."/>
            <person name="Beeson K."/>
            <person name="Sutton G."/>
            <person name="Rogers Y.-H."/>
            <person name="Friedman R."/>
            <person name="Frazier M."/>
            <person name="Venter J.C."/>
        </authorList>
    </citation>
    <scope>NUCLEOTIDE SEQUENCE [LARGE SCALE GENOMIC DNA]</scope>
    <source>
        <strain evidence="1 2">SIR-1</strain>
    </source>
</reference>
<sequence length="160" mass="16375">RGRAREAKPKAGEAGAGIEILGVGAGIEDEAVLEGGASVGDGLVFAFSAALASSALKEAELGEADLDFVAGNFNGEHYDAWESAHSRSRCFRSRRERLPTLWPAASTGEVGAAGGVLALIAAADAIAEGYAPGKMCALELRSEGRARSVVVLGRPPRGRA</sequence>
<dbReference type="STRING" id="391625.PPSIR1_13770"/>
<protein>
    <recommendedName>
        <fullName evidence="3">Beta-ketoacyl synthase N-terminal domain-containing protein</fullName>
    </recommendedName>
</protein>
<keyword evidence="2" id="KW-1185">Reference proteome</keyword>